<evidence type="ECO:0000313" key="9">
    <source>
        <dbReference type="EMBL" id="PRT55954.1"/>
    </source>
</evidence>
<feature type="domain" description="GINS subunit" evidence="7">
    <location>
        <begin position="60"/>
        <end position="130"/>
    </location>
</feature>
<evidence type="ECO:0000259" key="7">
    <source>
        <dbReference type="Pfam" id="PF05916"/>
    </source>
</evidence>
<evidence type="ECO:0000256" key="1">
    <source>
        <dbReference type="ARBA" id="ARBA00004123"/>
    </source>
</evidence>
<keyword evidence="10" id="KW-1185">Reference proteome</keyword>
<comment type="similarity">
    <text evidence="2 6">Belongs to the GINS1/PSF1 family.</text>
</comment>
<dbReference type="Pfam" id="PF05916">
    <property type="entry name" value="Sld5"/>
    <property type="match status" value="1"/>
</dbReference>
<reference evidence="9 10" key="1">
    <citation type="submission" date="2017-04" db="EMBL/GenBank/DDBJ databases">
        <title>Genome sequencing of [Candida] sorbophila.</title>
        <authorList>
            <person name="Ahn J.O."/>
        </authorList>
    </citation>
    <scope>NUCLEOTIDE SEQUENCE [LARGE SCALE GENOMIC DNA]</scope>
    <source>
        <strain evidence="9 10">DS02</strain>
    </source>
</reference>
<dbReference type="Proteomes" id="UP000238350">
    <property type="component" value="Unassembled WGS sequence"/>
</dbReference>
<dbReference type="GO" id="GO:1902983">
    <property type="term" value="P:DNA strand elongation involved in mitotic DNA replication"/>
    <property type="evidence" value="ECO:0007669"/>
    <property type="project" value="TreeGrafter"/>
</dbReference>
<dbReference type="InterPro" id="IPR056783">
    <property type="entry name" value="PSF1_C"/>
</dbReference>
<proteinExistence type="inferred from homology"/>
<dbReference type="InterPro" id="IPR005339">
    <property type="entry name" value="GINS_Psf1"/>
</dbReference>
<gene>
    <name evidence="9" type="ORF">B9G98_03574</name>
</gene>
<comment type="subunit">
    <text evidence="6">Component of the GINS complex.</text>
</comment>
<dbReference type="OrthoDB" id="10252587at2759"/>
<dbReference type="SUPFAM" id="SSF158573">
    <property type="entry name" value="GINS helical bundle-like"/>
    <property type="match status" value="1"/>
</dbReference>
<dbReference type="PANTHER" id="PTHR12914">
    <property type="entry name" value="PARTNER OF SLD5"/>
    <property type="match status" value="1"/>
</dbReference>
<evidence type="ECO:0000259" key="8">
    <source>
        <dbReference type="Pfam" id="PF24997"/>
    </source>
</evidence>
<evidence type="ECO:0000256" key="6">
    <source>
        <dbReference type="RuleBase" id="RU368085"/>
    </source>
</evidence>
<dbReference type="EMBL" id="NDIQ01000022">
    <property type="protein sequence ID" value="PRT55954.1"/>
    <property type="molecule type" value="Genomic_DNA"/>
</dbReference>
<dbReference type="Gene3D" id="1.20.58.1030">
    <property type="match status" value="1"/>
</dbReference>
<organism evidence="9 10">
    <name type="scientific">Wickerhamiella sorbophila</name>
    <dbReference type="NCBI Taxonomy" id="45607"/>
    <lineage>
        <taxon>Eukaryota</taxon>
        <taxon>Fungi</taxon>
        <taxon>Dikarya</taxon>
        <taxon>Ascomycota</taxon>
        <taxon>Saccharomycotina</taxon>
        <taxon>Dipodascomycetes</taxon>
        <taxon>Dipodascales</taxon>
        <taxon>Trichomonascaceae</taxon>
        <taxon>Wickerhamiella</taxon>
    </lineage>
</organism>
<keyword evidence="4 6" id="KW-0235">DNA replication</keyword>
<dbReference type="InterPro" id="IPR021151">
    <property type="entry name" value="GINS_A"/>
</dbReference>
<name>A0A2T0FLU0_9ASCO</name>
<accession>A0A2T0FLU0</accession>
<evidence type="ECO:0000313" key="10">
    <source>
        <dbReference type="Proteomes" id="UP000238350"/>
    </source>
</evidence>
<dbReference type="RefSeq" id="XP_024665899.1">
    <property type="nucleotide sequence ID" value="XM_024810131.1"/>
</dbReference>
<sequence length="192" mass="21967">MYGVLADKLVQDARRTANLETLPLYPTDLVRAVVRETQDQYQRALAYHDSTDGLSSQDRVAMCALFVAQLCVRRNKRCLLAHENLRASRLDQAVWAEQELSAETMSNLSAPEQVYLREYTELVSDYKGEWTEVDLTGSLDPPKEIYVEVRVLQDAGEVQTEYGVFNLTKDSQFFVRQADVQRLIQQGFVQLI</sequence>
<evidence type="ECO:0000256" key="2">
    <source>
        <dbReference type="ARBA" id="ARBA00006677"/>
    </source>
</evidence>
<comment type="subcellular location">
    <subcellularLocation>
        <location evidence="1 6">Nucleus</location>
    </subcellularLocation>
</comment>
<protein>
    <recommendedName>
        <fullName evidence="3 6">DNA replication complex GINS protein PSF1</fullName>
    </recommendedName>
</protein>
<evidence type="ECO:0000256" key="5">
    <source>
        <dbReference type="ARBA" id="ARBA00023242"/>
    </source>
</evidence>
<dbReference type="InterPro" id="IPR036224">
    <property type="entry name" value="GINS_bundle-like_dom_sf"/>
</dbReference>
<evidence type="ECO:0000256" key="4">
    <source>
        <dbReference type="ARBA" id="ARBA00022705"/>
    </source>
</evidence>
<comment type="caution">
    <text evidence="9">The sequence shown here is derived from an EMBL/GenBank/DDBJ whole genome shotgun (WGS) entry which is preliminary data.</text>
</comment>
<dbReference type="CDD" id="cd21696">
    <property type="entry name" value="GINS_B_Psf1"/>
    <property type="match status" value="1"/>
</dbReference>
<comment type="function">
    <text evidence="6">Required for correct functioning of the GINS complex, a complex that plays an essential role in the initiation of DNA replication, and progression of DNA replication forks. GINS complex seems to bind preferentially to single-stranded DNA.</text>
</comment>
<dbReference type="AlphaFoldDB" id="A0A2T0FLU0"/>
<keyword evidence="5 6" id="KW-0539">Nucleus</keyword>
<dbReference type="CDD" id="cd11710">
    <property type="entry name" value="GINS_A_psf1"/>
    <property type="match status" value="1"/>
</dbReference>
<dbReference type="STRING" id="45607.A0A2T0FLU0"/>
<feature type="domain" description="DNA replication complex GINS protein PSF1 C-terminal" evidence="8">
    <location>
        <begin position="143"/>
        <end position="190"/>
    </location>
</feature>
<dbReference type="Pfam" id="PF24997">
    <property type="entry name" value="PSF1_C"/>
    <property type="match status" value="1"/>
</dbReference>
<dbReference type="GO" id="GO:0000811">
    <property type="term" value="C:GINS complex"/>
    <property type="evidence" value="ECO:0007669"/>
    <property type="project" value="UniProtKB-UniRule"/>
</dbReference>
<evidence type="ECO:0000256" key="3">
    <source>
        <dbReference type="ARBA" id="ARBA00015143"/>
    </source>
</evidence>
<dbReference type="PANTHER" id="PTHR12914:SF2">
    <property type="entry name" value="DNA REPLICATION COMPLEX GINS PROTEIN PSF1"/>
    <property type="match status" value="1"/>
</dbReference>
<dbReference type="GeneID" id="36517322"/>